<keyword evidence="1" id="KW-0677">Repeat</keyword>
<dbReference type="InterPro" id="IPR011989">
    <property type="entry name" value="ARM-like"/>
</dbReference>
<dbReference type="PANTHER" id="PTHR13102:SF0">
    <property type="entry name" value="NUCLEOLAR PROTEIN 9"/>
    <property type="match status" value="1"/>
</dbReference>
<dbReference type="InterPro" id="IPR001313">
    <property type="entry name" value="Pumilio_RNA-bd_rpt"/>
</dbReference>
<feature type="compositionally biased region" description="Acidic residues" evidence="2">
    <location>
        <begin position="176"/>
        <end position="185"/>
    </location>
</feature>
<feature type="region of interest" description="Disordered" evidence="2">
    <location>
        <begin position="156"/>
        <end position="291"/>
    </location>
</feature>
<accession>A0AAW1TGS6</accession>
<protein>
    <submittedName>
        <fullName evidence="3">Uncharacterized protein</fullName>
    </submittedName>
</protein>
<dbReference type="InterPro" id="IPR016024">
    <property type="entry name" value="ARM-type_fold"/>
</dbReference>
<dbReference type="Proteomes" id="UP001485043">
    <property type="component" value="Unassembled WGS sequence"/>
</dbReference>
<feature type="compositionally biased region" description="Low complexity" evidence="2">
    <location>
        <begin position="160"/>
        <end position="169"/>
    </location>
</feature>
<dbReference type="Pfam" id="PF22493">
    <property type="entry name" value="PUF_NOP9"/>
    <property type="match status" value="1"/>
</dbReference>
<dbReference type="AlphaFoldDB" id="A0AAW1TGS6"/>
<evidence type="ECO:0000313" key="4">
    <source>
        <dbReference type="Proteomes" id="UP001485043"/>
    </source>
</evidence>
<keyword evidence="4" id="KW-1185">Reference proteome</keyword>
<dbReference type="Gene3D" id="1.25.10.10">
    <property type="entry name" value="Leucine-rich Repeat Variant"/>
    <property type="match status" value="1"/>
</dbReference>
<dbReference type="GO" id="GO:0000480">
    <property type="term" value="P:endonucleolytic cleavage in 5'-ETS of tricistronic rRNA transcript (SSU-rRNA, 5.8S rRNA, LSU-rRNA)"/>
    <property type="evidence" value="ECO:0007669"/>
    <property type="project" value="TreeGrafter"/>
</dbReference>
<proteinExistence type="predicted"/>
<feature type="compositionally biased region" description="Low complexity" evidence="2">
    <location>
        <begin position="235"/>
        <end position="246"/>
    </location>
</feature>
<dbReference type="SUPFAM" id="SSF48371">
    <property type="entry name" value="ARM repeat"/>
    <property type="match status" value="1"/>
</dbReference>
<dbReference type="PANTHER" id="PTHR13102">
    <property type="entry name" value="NUCLEOLAR PROTEIN 9"/>
    <property type="match status" value="1"/>
</dbReference>
<dbReference type="GO" id="GO:0005730">
    <property type="term" value="C:nucleolus"/>
    <property type="evidence" value="ECO:0007669"/>
    <property type="project" value="TreeGrafter"/>
</dbReference>
<feature type="compositionally biased region" description="Basic and acidic residues" evidence="2">
    <location>
        <begin position="271"/>
        <end position="282"/>
    </location>
</feature>
<dbReference type="GO" id="GO:0030686">
    <property type="term" value="C:90S preribosome"/>
    <property type="evidence" value="ECO:0007669"/>
    <property type="project" value="TreeGrafter"/>
</dbReference>
<reference evidence="3 4" key="1">
    <citation type="journal article" date="2024" name="Nat. Commun.">
        <title>Phylogenomics reveals the evolutionary origins of lichenization in chlorophyte algae.</title>
        <authorList>
            <person name="Puginier C."/>
            <person name="Libourel C."/>
            <person name="Otte J."/>
            <person name="Skaloud P."/>
            <person name="Haon M."/>
            <person name="Grisel S."/>
            <person name="Petersen M."/>
            <person name="Berrin J.G."/>
            <person name="Delaux P.M."/>
            <person name="Dal Grande F."/>
            <person name="Keller J."/>
        </authorList>
    </citation>
    <scope>NUCLEOTIDE SEQUENCE [LARGE SCALE GENOMIC DNA]</scope>
    <source>
        <strain evidence="3 4">SAG 2523</strain>
    </source>
</reference>
<dbReference type="GO" id="GO:0030688">
    <property type="term" value="C:preribosome, small subunit precursor"/>
    <property type="evidence" value="ECO:0007669"/>
    <property type="project" value="TreeGrafter"/>
</dbReference>
<gene>
    <name evidence="3" type="ORF">WJX84_012029</name>
</gene>
<dbReference type="InterPro" id="IPR040000">
    <property type="entry name" value="NOP9"/>
</dbReference>
<sequence>MLGYCLASSYVSCMRQEAARAFVDGLTALDRNQLMGVGLDPGGSRVLEAALQGPAAGPKARKKLLRQLQGGWALLAVQPGGSHVVEAAYIIAGIKEKERIAQEMAAAEDKIMSTPRGAKLWMRCGVEAYKQGSDEWRKAIGKAAATRQEFAALFGSGSQPAPAASAHPPSTHPADDADGSEDEEDKPLSASSPDAAKPSHSSLGGAANGIAADKGGTKRKRIKPSDLTLAADLTPSSGPAAADGSAQGVGTNARHGRGETQAAAGGTGYGDGEKLVIEDRTPARTKPVLAE</sequence>
<evidence type="ECO:0000256" key="2">
    <source>
        <dbReference type="SAM" id="MobiDB-lite"/>
    </source>
</evidence>
<dbReference type="GO" id="GO:0000447">
    <property type="term" value="P:endonucleolytic cleavage in ITS1 to separate SSU-rRNA from 5.8S rRNA and LSU-rRNA from tricistronic rRNA transcript (SSU-rRNA, 5.8S rRNA, LSU-rRNA)"/>
    <property type="evidence" value="ECO:0007669"/>
    <property type="project" value="TreeGrafter"/>
</dbReference>
<dbReference type="GO" id="GO:0000056">
    <property type="term" value="P:ribosomal small subunit export from nucleus"/>
    <property type="evidence" value="ECO:0007669"/>
    <property type="project" value="TreeGrafter"/>
</dbReference>
<dbReference type="GO" id="GO:0000472">
    <property type="term" value="P:endonucleolytic cleavage to generate mature 5'-end of SSU-rRNA from (SSU-rRNA, 5.8S rRNA, LSU-rRNA)"/>
    <property type="evidence" value="ECO:0007669"/>
    <property type="project" value="TreeGrafter"/>
</dbReference>
<dbReference type="GO" id="GO:0003723">
    <property type="term" value="F:RNA binding"/>
    <property type="evidence" value="ECO:0007669"/>
    <property type="project" value="InterPro"/>
</dbReference>
<organism evidence="3 4">
    <name type="scientific">Apatococcus fuscideae</name>
    <dbReference type="NCBI Taxonomy" id="2026836"/>
    <lineage>
        <taxon>Eukaryota</taxon>
        <taxon>Viridiplantae</taxon>
        <taxon>Chlorophyta</taxon>
        <taxon>core chlorophytes</taxon>
        <taxon>Trebouxiophyceae</taxon>
        <taxon>Chlorellales</taxon>
        <taxon>Chlorellaceae</taxon>
        <taxon>Apatococcus</taxon>
    </lineage>
</organism>
<evidence type="ECO:0000313" key="3">
    <source>
        <dbReference type="EMBL" id="KAK9869096.1"/>
    </source>
</evidence>
<name>A0AAW1TGS6_9CHLO</name>
<dbReference type="EMBL" id="JALJOV010000001">
    <property type="protein sequence ID" value="KAK9869096.1"/>
    <property type="molecule type" value="Genomic_DNA"/>
</dbReference>
<evidence type="ECO:0000256" key="1">
    <source>
        <dbReference type="ARBA" id="ARBA00022737"/>
    </source>
</evidence>
<comment type="caution">
    <text evidence="3">The sequence shown here is derived from an EMBL/GenBank/DDBJ whole genome shotgun (WGS) entry which is preliminary data.</text>
</comment>